<keyword evidence="2" id="KW-0812">Transmembrane</keyword>
<keyword evidence="2" id="KW-0449">Lipoprotein</keyword>
<evidence type="ECO:0000256" key="3">
    <source>
        <dbReference type="SAM" id="Coils"/>
    </source>
</evidence>
<dbReference type="InterPro" id="IPR003423">
    <property type="entry name" value="OMP_efflux"/>
</dbReference>
<organism evidence="4 5">
    <name type="scientific">Rufibacter immobilis</name>
    <dbReference type="NCBI Taxonomy" id="1348778"/>
    <lineage>
        <taxon>Bacteria</taxon>
        <taxon>Pseudomonadati</taxon>
        <taxon>Bacteroidota</taxon>
        <taxon>Cytophagia</taxon>
        <taxon>Cytophagales</taxon>
        <taxon>Hymenobacteraceae</taxon>
        <taxon>Rufibacter</taxon>
    </lineage>
</organism>
<sequence>MPFNKKISSYFSCLFLLGLLAGCKASEPTPLPALQSVLTTFQASSDSTSLADLSWKEFFRDPFLVGLIDSALQHNPDVLSAVQQVEIARANTLLSRGALLPQVTAMGAAGVEKFGDYTMTGVGNFDTNLSPNINENQKVSQPLVPDYFLGLRSAWEVDLWGKLRKAKKAAFTRLMASEKGKQLVTTALISEVAHQYYYLLALDREKTILDNNIKLQQTALEMVKVQKEAGRATQLAVQQFEAQLLNTQGLKAEKEQEIQTVEGQLNQLLGRYPQPIVRSQTLDAQELPAQMKAGVPTDLLRRRPDIQQAELELQAAQADVAAARAAFLPSLVLSPYVGFNSFNASLLFKPASVAYGILGGLSAPLLNRSGIKADFRRADAAKIQAYHAYQKSILTGVREVVTTLREIENYQQASALKEQEVKVLQNAVSTSNDLFFSGYASYLEVITAQRGVLEAELKLAATKRIVLQSTVNLYRALGGGWE</sequence>
<dbReference type="SUPFAM" id="SSF56954">
    <property type="entry name" value="Outer membrane efflux proteins (OEP)"/>
    <property type="match status" value="1"/>
</dbReference>
<dbReference type="InterPro" id="IPR010131">
    <property type="entry name" value="MdtP/NodT-like"/>
</dbReference>
<proteinExistence type="inferred from homology"/>
<gene>
    <name evidence="4" type="ORF">EFA69_15800</name>
</gene>
<keyword evidence="2" id="KW-0472">Membrane</keyword>
<dbReference type="Gene3D" id="2.20.200.10">
    <property type="entry name" value="Outer membrane efflux proteins (OEP)"/>
    <property type="match status" value="1"/>
</dbReference>
<keyword evidence="3" id="KW-0175">Coiled coil</keyword>
<keyword evidence="2" id="KW-0732">Signal</keyword>
<protein>
    <submittedName>
        <fullName evidence="4">Efflux transporter outer membrane subunit</fullName>
    </submittedName>
</protein>
<dbReference type="OrthoDB" id="9770517at2"/>
<comment type="similarity">
    <text evidence="1 2">Belongs to the outer membrane factor (OMF) (TC 1.B.17) family.</text>
</comment>
<dbReference type="GO" id="GO:0005886">
    <property type="term" value="C:plasma membrane"/>
    <property type="evidence" value="ECO:0007669"/>
    <property type="project" value="UniProtKB-SubCell"/>
</dbReference>
<dbReference type="Pfam" id="PF02321">
    <property type="entry name" value="OEP"/>
    <property type="match status" value="2"/>
</dbReference>
<accession>A0A3M9MSE8</accession>
<evidence type="ECO:0000256" key="1">
    <source>
        <dbReference type="ARBA" id="ARBA00007613"/>
    </source>
</evidence>
<dbReference type="Gene3D" id="1.20.1600.10">
    <property type="entry name" value="Outer membrane efflux proteins (OEP)"/>
    <property type="match status" value="1"/>
</dbReference>
<dbReference type="PANTHER" id="PTHR30203:SF30">
    <property type="entry name" value="OUTER MEMBRANE PROTEIN-RELATED"/>
    <property type="match status" value="1"/>
</dbReference>
<evidence type="ECO:0000256" key="2">
    <source>
        <dbReference type="RuleBase" id="RU362097"/>
    </source>
</evidence>
<reference evidence="4 5" key="1">
    <citation type="submission" date="2018-11" db="EMBL/GenBank/DDBJ databases">
        <title>Rufibacter latericius sp. nov., isolated from water in Baiyang Lake.</title>
        <authorList>
            <person name="Yang Y."/>
        </authorList>
    </citation>
    <scope>NUCLEOTIDE SEQUENCE [LARGE SCALE GENOMIC DNA]</scope>
    <source>
        <strain evidence="4 5">MCC P1</strain>
    </source>
</reference>
<comment type="subcellular location">
    <subcellularLocation>
        <location evidence="2">Cell membrane</location>
        <topology evidence="2">Lipid-anchor</topology>
    </subcellularLocation>
</comment>
<comment type="caution">
    <text evidence="4">The sequence shown here is derived from an EMBL/GenBank/DDBJ whole genome shotgun (WGS) entry which is preliminary data.</text>
</comment>
<keyword evidence="5" id="KW-1185">Reference proteome</keyword>
<dbReference type="PANTHER" id="PTHR30203">
    <property type="entry name" value="OUTER MEMBRANE CATION EFFLUX PROTEIN"/>
    <property type="match status" value="1"/>
</dbReference>
<name>A0A3M9MSE8_9BACT</name>
<feature type="signal peptide" evidence="2">
    <location>
        <begin position="1"/>
        <end position="25"/>
    </location>
</feature>
<evidence type="ECO:0000313" key="5">
    <source>
        <dbReference type="Proteomes" id="UP000271010"/>
    </source>
</evidence>
<keyword evidence="2" id="KW-0564">Palmitate</keyword>
<dbReference type="EMBL" id="RJJE01000017">
    <property type="protein sequence ID" value="RNI28409.1"/>
    <property type="molecule type" value="Genomic_DNA"/>
</dbReference>
<feature type="chain" id="PRO_5017854600" evidence="2">
    <location>
        <begin position="26"/>
        <end position="482"/>
    </location>
</feature>
<keyword evidence="2" id="KW-1134">Transmembrane beta strand</keyword>
<feature type="coiled-coil region" evidence="3">
    <location>
        <begin position="237"/>
        <end position="271"/>
    </location>
</feature>
<dbReference type="PROSITE" id="PS51257">
    <property type="entry name" value="PROKAR_LIPOPROTEIN"/>
    <property type="match status" value="1"/>
</dbReference>
<dbReference type="RefSeq" id="WP_123134873.1">
    <property type="nucleotide sequence ID" value="NZ_RJJE01000017.1"/>
</dbReference>
<evidence type="ECO:0000313" key="4">
    <source>
        <dbReference type="EMBL" id="RNI28409.1"/>
    </source>
</evidence>
<dbReference type="GO" id="GO:0015562">
    <property type="term" value="F:efflux transmembrane transporter activity"/>
    <property type="evidence" value="ECO:0007669"/>
    <property type="project" value="InterPro"/>
</dbReference>
<dbReference type="AlphaFoldDB" id="A0A3M9MSE8"/>
<dbReference type="NCBIfam" id="TIGR01845">
    <property type="entry name" value="outer_NodT"/>
    <property type="match status" value="1"/>
</dbReference>
<dbReference type="Proteomes" id="UP000271010">
    <property type="component" value="Unassembled WGS sequence"/>
</dbReference>